<protein>
    <submittedName>
        <fullName evidence="4">Uncharacterized protein</fullName>
    </submittedName>
</protein>
<reference evidence="4" key="1">
    <citation type="submission" date="2019-03" db="EMBL/GenBank/DDBJ databases">
        <title>Long read genome sequence of the mycoparasitic Pythium oligandrum ATCC 38472 isolated from sugarbeet rhizosphere.</title>
        <authorList>
            <person name="Gaulin E."/>
        </authorList>
    </citation>
    <scope>NUCLEOTIDE SEQUENCE</scope>
    <source>
        <strain evidence="4">ATCC 38472_TT</strain>
    </source>
</reference>
<dbReference type="SMART" id="SM00248">
    <property type="entry name" value="ANK"/>
    <property type="match status" value="4"/>
</dbReference>
<evidence type="ECO:0000313" key="5">
    <source>
        <dbReference type="Proteomes" id="UP000794436"/>
    </source>
</evidence>
<dbReference type="Gene3D" id="1.25.40.20">
    <property type="entry name" value="Ankyrin repeat-containing domain"/>
    <property type="match status" value="1"/>
</dbReference>
<dbReference type="AlphaFoldDB" id="A0A8K1CV19"/>
<keyword evidence="2 3" id="KW-0040">ANK repeat</keyword>
<keyword evidence="1" id="KW-0677">Repeat</keyword>
<accession>A0A8K1CV19</accession>
<dbReference type="OrthoDB" id="118334at2759"/>
<dbReference type="SUPFAM" id="SSF48403">
    <property type="entry name" value="Ankyrin repeat"/>
    <property type="match status" value="1"/>
</dbReference>
<dbReference type="PRINTS" id="PR01415">
    <property type="entry name" value="ANKYRIN"/>
</dbReference>
<feature type="repeat" description="ANK" evidence="3">
    <location>
        <begin position="74"/>
        <end position="106"/>
    </location>
</feature>
<dbReference type="InterPro" id="IPR036770">
    <property type="entry name" value="Ankyrin_rpt-contain_sf"/>
</dbReference>
<keyword evidence="5" id="KW-1185">Reference proteome</keyword>
<dbReference type="PANTHER" id="PTHR24189">
    <property type="entry name" value="MYOTROPHIN"/>
    <property type="match status" value="1"/>
</dbReference>
<evidence type="ECO:0000256" key="2">
    <source>
        <dbReference type="ARBA" id="ARBA00023043"/>
    </source>
</evidence>
<dbReference type="PROSITE" id="PS50088">
    <property type="entry name" value="ANK_REPEAT"/>
    <property type="match status" value="2"/>
</dbReference>
<gene>
    <name evidence="4" type="ORF">Poli38472_001925</name>
</gene>
<dbReference type="InterPro" id="IPR002110">
    <property type="entry name" value="Ankyrin_rpt"/>
</dbReference>
<evidence type="ECO:0000313" key="4">
    <source>
        <dbReference type="EMBL" id="TMW69769.1"/>
    </source>
</evidence>
<dbReference type="EMBL" id="SPLM01000001">
    <property type="protein sequence ID" value="TMW69769.1"/>
    <property type="molecule type" value="Genomic_DNA"/>
</dbReference>
<dbReference type="PROSITE" id="PS50297">
    <property type="entry name" value="ANK_REP_REGION"/>
    <property type="match status" value="2"/>
</dbReference>
<evidence type="ECO:0000256" key="1">
    <source>
        <dbReference type="ARBA" id="ARBA00022737"/>
    </source>
</evidence>
<dbReference type="Pfam" id="PF12796">
    <property type="entry name" value="Ank_2"/>
    <property type="match status" value="1"/>
</dbReference>
<dbReference type="InterPro" id="IPR050745">
    <property type="entry name" value="Multifunctional_regulatory"/>
</dbReference>
<sequence>MELLNDPGRNLMVRAALSGQVDLLELLYACGLSVNTTTAGGDTPLHKACMRGHVAATEWLLAHDAGVNAVDSWDGKTPLHYAAKSSFKEGVKALLAHGVQVNIRDTIWYTPLVHCLRRETYYGSLECSHDTAFELVKHGAGSRDSFEIDHNDTSALECVVEWWINERQEGKPLTRVPVDVLSEGQANTEAYLKALCLT</sequence>
<name>A0A8K1CV19_PYTOL</name>
<evidence type="ECO:0000256" key="3">
    <source>
        <dbReference type="PROSITE-ProRule" id="PRU00023"/>
    </source>
</evidence>
<proteinExistence type="predicted"/>
<feature type="repeat" description="ANK" evidence="3">
    <location>
        <begin position="40"/>
        <end position="72"/>
    </location>
</feature>
<organism evidence="4 5">
    <name type="scientific">Pythium oligandrum</name>
    <name type="common">Mycoparasitic fungus</name>
    <dbReference type="NCBI Taxonomy" id="41045"/>
    <lineage>
        <taxon>Eukaryota</taxon>
        <taxon>Sar</taxon>
        <taxon>Stramenopiles</taxon>
        <taxon>Oomycota</taxon>
        <taxon>Peronosporomycetes</taxon>
        <taxon>Pythiales</taxon>
        <taxon>Pythiaceae</taxon>
        <taxon>Pythium</taxon>
    </lineage>
</organism>
<dbReference type="Proteomes" id="UP000794436">
    <property type="component" value="Unassembled WGS sequence"/>
</dbReference>
<comment type="caution">
    <text evidence="4">The sequence shown here is derived from an EMBL/GenBank/DDBJ whole genome shotgun (WGS) entry which is preliminary data.</text>
</comment>